<dbReference type="SUPFAM" id="SSF48403">
    <property type="entry name" value="Ankyrin repeat"/>
    <property type="match status" value="1"/>
</dbReference>
<dbReference type="InterPro" id="IPR036047">
    <property type="entry name" value="F-box-like_dom_sf"/>
</dbReference>
<evidence type="ECO:0000259" key="1">
    <source>
        <dbReference type="Pfam" id="PF12937"/>
    </source>
</evidence>
<dbReference type="EMBL" id="LC625835">
    <property type="protein sequence ID" value="BCU03533.1"/>
    <property type="molecule type" value="Genomic_DNA"/>
</dbReference>
<sequence>MHGASTDCLPDEVLAEIFGWLPCLVADAYVARVCTHWRRIAKCAAALGRPSCIDRALATARTKATADITSPPTAETQTAIEAHVAPSYKHCMRAAADLGHAKCMDRIYDPERPWPLALAADAAARGRLDVLVWLWRRGFVFTNGALYAAARCANIACMAYLADHGCTIEDDGWATVCAAESGSVGAIDWLRDRGCPWHPHLVVAAIGSTDHGAEHVYAATHAVLGGCPWRGDAQVAVVYAGHADLLHAMLVRGLAIDSDLCKRAVDAGHAACVALLCQHRAPWSAEHCSMAAGRGRLDIVQMLRAAGCPWDAAVFSAAVFGGHAHMVMWLHSRGCLRDANATALAAFAGHLDLLRWLLADGCPRTQSATHMAAMSGHLNALALLHEAGCPWTKDTCRSAACEGHLDCLVYAHERGCPIPRHTASLAHTNGHAACAAYAAIHETEAPA</sequence>
<dbReference type="InterPro" id="IPR036770">
    <property type="entry name" value="Ankyrin_rpt-contain_sf"/>
</dbReference>
<evidence type="ECO:0000313" key="2">
    <source>
        <dbReference type="EMBL" id="BCU03533.1"/>
    </source>
</evidence>
<dbReference type="InterPro" id="IPR052050">
    <property type="entry name" value="SecEffector_AnkRepeat"/>
</dbReference>
<name>A0A811BNM9_9VIRU</name>
<protein>
    <submittedName>
        <fullName evidence="2">Ankyrin repeat domain containing protein</fullName>
    </submittedName>
</protein>
<dbReference type="Gene3D" id="1.20.1280.50">
    <property type="match status" value="1"/>
</dbReference>
<dbReference type="Gene3D" id="1.25.40.20">
    <property type="entry name" value="Ankyrin repeat-containing domain"/>
    <property type="match status" value="2"/>
</dbReference>
<organism evidence="2 3">
    <name type="scientific">Pandoravirus japonicus</name>
    <dbReference type="NCBI Taxonomy" id="2823154"/>
    <lineage>
        <taxon>Viruses</taxon>
        <taxon>Pandoravirus</taxon>
    </lineage>
</organism>
<proteinExistence type="predicted"/>
<reference evidence="2" key="1">
    <citation type="submission" date="2021-04" db="EMBL/GenBank/DDBJ databases">
        <title>Draft Genome Sequence of Pandoravirus japonicus, Isolated from the Sabaishi River of Niigata, Japan.</title>
        <authorList>
            <person name="Hosokawa N."/>
            <person name="Takahashi H."/>
            <person name="Aoki K."/>
            <person name="Takemura M."/>
        </authorList>
    </citation>
    <scope>NUCLEOTIDE SEQUENCE</scope>
</reference>
<dbReference type="Pfam" id="PF12937">
    <property type="entry name" value="F-box-like"/>
    <property type="match status" value="1"/>
</dbReference>
<evidence type="ECO:0000313" key="3">
    <source>
        <dbReference type="Proteomes" id="UP001253637"/>
    </source>
</evidence>
<feature type="domain" description="F-box" evidence="1">
    <location>
        <begin position="7"/>
        <end position="42"/>
    </location>
</feature>
<dbReference type="PANTHER" id="PTHR46586:SF3">
    <property type="entry name" value="ANKYRIN REPEAT-CONTAINING PROTEIN"/>
    <property type="match status" value="1"/>
</dbReference>
<dbReference type="InterPro" id="IPR001810">
    <property type="entry name" value="F-box_dom"/>
</dbReference>
<dbReference type="PANTHER" id="PTHR46586">
    <property type="entry name" value="ANKYRIN REPEAT-CONTAINING PROTEIN"/>
    <property type="match status" value="1"/>
</dbReference>
<dbReference type="Proteomes" id="UP001253637">
    <property type="component" value="Segment"/>
</dbReference>
<dbReference type="SUPFAM" id="SSF81383">
    <property type="entry name" value="F-box domain"/>
    <property type="match status" value="1"/>
</dbReference>
<accession>A0A811BNM9</accession>